<evidence type="ECO:0000259" key="4">
    <source>
        <dbReference type="Pfam" id="PF25954"/>
    </source>
</evidence>
<dbReference type="Gene3D" id="2.40.420.20">
    <property type="match status" value="1"/>
</dbReference>
<evidence type="ECO:0000256" key="2">
    <source>
        <dbReference type="SAM" id="Phobius"/>
    </source>
</evidence>
<sequence>MSIDENNGGQKSEAGAKIKKTSWILWSVPVTLVIILFILIPVIQSKMIKAGAGKPVYVLSQGYGKVENIFVKTGDLVEPGRELCSLMATEKDGSIPPSDSTEAAIEVTVKTVAGKPFDDVVELPGVITAYTESNLSAQISGKILEFSIKEGDYVKKGDIIVKIDKRDYQIAFNRAGAELEFAKSEFNRSEQLLKSNAINLSNHESKKNDYLIKQAAYENVKTSLERCEITAPFDGIVDKKFSEAGEIASPGMRLAKLIDISKVKVNVGIPEKDIAHVRKLKHIKFIVPSLDNKEFAGEFKNIVMSMIDVAKAYPLIIEVDNSSMELLPGMIVKAKIVRASYQNAVLLPIFSVIPGDDEYYTFVMNSGRAQKRVLKIGSFQDRNVHILDGLKPGDTLIDKGNKLVADGSKVKVIN</sequence>
<evidence type="ECO:0000313" key="5">
    <source>
        <dbReference type="EMBL" id="OGM02080.1"/>
    </source>
</evidence>
<evidence type="ECO:0000256" key="1">
    <source>
        <dbReference type="ARBA" id="ARBA00009477"/>
    </source>
</evidence>
<protein>
    <submittedName>
        <fullName evidence="5">Uncharacterized protein</fullName>
    </submittedName>
</protein>
<dbReference type="EMBL" id="MGFH01000217">
    <property type="protein sequence ID" value="OGM02080.1"/>
    <property type="molecule type" value="Genomic_DNA"/>
</dbReference>
<reference evidence="5 6" key="1">
    <citation type="journal article" date="2016" name="Nat. Commun.">
        <title>Thousands of microbial genomes shed light on interconnected biogeochemical processes in an aquifer system.</title>
        <authorList>
            <person name="Anantharaman K."/>
            <person name="Brown C.T."/>
            <person name="Hug L.A."/>
            <person name="Sharon I."/>
            <person name="Castelle C.J."/>
            <person name="Probst A.J."/>
            <person name="Thomas B.C."/>
            <person name="Singh A."/>
            <person name="Wilkins M.J."/>
            <person name="Karaoz U."/>
            <person name="Brodie E.L."/>
            <person name="Williams K.H."/>
            <person name="Hubbard S.S."/>
            <person name="Banfield J.F."/>
        </authorList>
    </citation>
    <scope>NUCLEOTIDE SEQUENCE [LARGE SCALE GENOMIC DNA]</scope>
</reference>
<gene>
    <name evidence="5" type="ORF">A2008_12745</name>
</gene>
<dbReference type="Gene3D" id="1.10.287.470">
    <property type="entry name" value="Helix hairpin bin"/>
    <property type="match status" value="1"/>
</dbReference>
<dbReference type="STRING" id="1817813.A2008_12745"/>
<dbReference type="InterPro" id="IPR058625">
    <property type="entry name" value="MdtA-like_BSH"/>
</dbReference>
<evidence type="ECO:0000259" key="3">
    <source>
        <dbReference type="Pfam" id="PF25917"/>
    </source>
</evidence>
<dbReference type="GO" id="GO:1990281">
    <property type="term" value="C:efflux pump complex"/>
    <property type="evidence" value="ECO:0007669"/>
    <property type="project" value="TreeGrafter"/>
</dbReference>
<dbReference type="InterPro" id="IPR058792">
    <property type="entry name" value="Beta-barrel_RND_2"/>
</dbReference>
<feature type="domain" description="Multidrug resistance protein MdtA-like barrel-sandwich hybrid" evidence="3">
    <location>
        <begin position="135"/>
        <end position="253"/>
    </location>
</feature>
<organism evidence="5 6">
    <name type="scientific">Candidatus Wallbacteria bacterium GWC2_49_35</name>
    <dbReference type="NCBI Taxonomy" id="1817813"/>
    <lineage>
        <taxon>Bacteria</taxon>
        <taxon>Candidatus Walliibacteriota</taxon>
    </lineage>
</organism>
<keyword evidence="2" id="KW-0472">Membrane</keyword>
<dbReference type="Gene3D" id="2.40.50.100">
    <property type="match status" value="1"/>
</dbReference>
<comment type="caution">
    <text evidence="5">The sequence shown here is derived from an EMBL/GenBank/DDBJ whole genome shotgun (WGS) entry which is preliminary data.</text>
</comment>
<dbReference type="Gene3D" id="2.40.30.170">
    <property type="match status" value="1"/>
</dbReference>
<dbReference type="PANTHER" id="PTHR30469">
    <property type="entry name" value="MULTIDRUG RESISTANCE PROTEIN MDTA"/>
    <property type="match status" value="1"/>
</dbReference>
<keyword evidence="2" id="KW-0812">Transmembrane</keyword>
<evidence type="ECO:0000313" key="6">
    <source>
        <dbReference type="Proteomes" id="UP000178735"/>
    </source>
</evidence>
<accession>A0A1F7WH29</accession>
<keyword evidence="2" id="KW-1133">Transmembrane helix</keyword>
<dbReference type="InterPro" id="IPR006143">
    <property type="entry name" value="RND_pump_MFP"/>
</dbReference>
<dbReference type="Pfam" id="PF25954">
    <property type="entry name" value="Beta-barrel_RND_2"/>
    <property type="match status" value="1"/>
</dbReference>
<comment type="similarity">
    <text evidence="1">Belongs to the membrane fusion protein (MFP) (TC 8.A.1) family.</text>
</comment>
<dbReference type="SUPFAM" id="SSF111369">
    <property type="entry name" value="HlyD-like secretion proteins"/>
    <property type="match status" value="1"/>
</dbReference>
<dbReference type="Proteomes" id="UP000178735">
    <property type="component" value="Unassembled WGS sequence"/>
</dbReference>
<proteinExistence type="inferred from homology"/>
<dbReference type="GO" id="GO:0015562">
    <property type="term" value="F:efflux transmembrane transporter activity"/>
    <property type="evidence" value="ECO:0007669"/>
    <property type="project" value="TreeGrafter"/>
</dbReference>
<dbReference type="PANTHER" id="PTHR30469:SF20">
    <property type="entry name" value="EFFLUX RND TRANSPORTER PERIPLASMIC ADAPTOR SUBUNIT"/>
    <property type="match status" value="1"/>
</dbReference>
<dbReference type="AlphaFoldDB" id="A0A1F7WH29"/>
<feature type="transmembrane region" description="Helical" evidence="2">
    <location>
        <begin position="23"/>
        <end position="43"/>
    </location>
</feature>
<name>A0A1F7WH29_9BACT</name>
<dbReference type="Pfam" id="PF25917">
    <property type="entry name" value="BSH_RND"/>
    <property type="match status" value="1"/>
</dbReference>
<dbReference type="NCBIfam" id="TIGR01730">
    <property type="entry name" value="RND_mfp"/>
    <property type="match status" value="1"/>
</dbReference>
<feature type="domain" description="CusB-like beta-barrel" evidence="4">
    <location>
        <begin position="265"/>
        <end position="338"/>
    </location>
</feature>